<dbReference type="STRING" id="690567.231"/>
<dbReference type="SUPFAM" id="SSF56281">
    <property type="entry name" value="Metallo-hydrolase/oxidoreductase"/>
    <property type="match status" value="1"/>
</dbReference>
<sequence length="211" mass="23968">MLLKWLGHASFEITTGSTRIITDPFDEKLGYPLLPREAEIVTVSHQHWDHNAVNFVGGQPRVISEPGLYGVGDVLIQGYPTFHDRQKGRERGKNTIFKISAEDLNLLHLGDLGHILSQEQIKEIGPIDILLLPVGGKYTVGSDEAFEIMQLIKPQVVIPMHFMTPHLSFELDPVERFTSKFERVQKLPYLDIKKQDLMTEPKIIVLEYLMG</sequence>
<dbReference type="Proteomes" id="UP000045545">
    <property type="component" value="Unassembled WGS sequence"/>
</dbReference>
<dbReference type="OrthoDB" id="9789133at2"/>
<protein>
    <submittedName>
        <fullName evidence="1">Beta-lactamase-like</fullName>
    </submittedName>
</protein>
<accession>A0A0E4G9D2</accession>
<keyword evidence="2" id="KW-1185">Reference proteome</keyword>
<name>A0A0E4G9D2_9FIRM</name>
<gene>
    <name evidence="1" type="ORF">231</name>
</gene>
<dbReference type="AlphaFoldDB" id="A0A0E4G9D2"/>
<dbReference type="InterPro" id="IPR036866">
    <property type="entry name" value="RibonucZ/Hydroxyglut_hydro"/>
</dbReference>
<reference evidence="1 2" key="1">
    <citation type="submission" date="2015-03" db="EMBL/GenBank/DDBJ databases">
        <authorList>
            <person name="Murphy D."/>
        </authorList>
    </citation>
    <scope>NUCLEOTIDE SEQUENCE [LARGE SCALE GENOMIC DNA]</scope>
    <source>
        <strain evidence="1 2">OL-4</strain>
    </source>
</reference>
<dbReference type="EMBL" id="CGIH01000004">
    <property type="protein sequence ID" value="CFX02188.1"/>
    <property type="molecule type" value="Genomic_DNA"/>
</dbReference>
<dbReference type="RefSeq" id="WP_046494856.1">
    <property type="nucleotide sequence ID" value="NZ_CGIH01000004.1"/>
</dbReference>
<dbReference type="Pfam" id="PF13483">
    <property type="entry name" value="Lactamase_B_3"/>
    <property type="match status" value="1"/>
</dbReference>
<evidence type="ECO:0000313" key="1">
    <source>
        <dbReference type="EMBL" id="CFX02188.1"/>
    </source>
</evidence>
<evidence type="ECO:0000313" key="2">
    <source>
        <dbReference type="Proteomes" id="UP000045545"/>
    </source>
</evidence>
<proteinExistence type="predicted"/>
<organism evidence="1 2">
    <name type="scientific">Syntrophomonas zehnderi OL-4</name>
    <dbReference type="NCBI Taxonomy" id="690567"/>
    <lineage>
        <taxon>Bacteria</taxon>
        <taxon>Bacillati</taxon>
        <taxon>Bacillota</taxon>
        <taxon>Clostridia</taxon>
        <taxon>Eubacteriales</taxon>
        <taxon>Syntrophomonadaceae</taxon>
        <taxon>Syntrophomonas</taxon>
    </lineage>
</organism>
<dbReference type="Gene3D" id="3.60.15.10">
    <property type="entry name" value="Ribonuclease Z/Hydroxyacylglutathione hydrolase-like"/>
    <property type="match status" value="1"/>
</dbReference>
<dbReference type="PANTHER" id="PTHR42967">
    <property type="entry name" value="METAL DEPENDENT HYDROLASE"/>
    <property type="match status" value="1"/>
</dbReference>
<dbReference type="PANTHER" id="PTHR42967:SF1">
    <property type="entry name" value="MBL FOLD METALLO-HYDROLASE"/>
    <property type="match status" value="1"/>
</dbReference>